<evidence type="ECO:0000313" key="2">
    <source>
        <dbReference type="EMBL" id="KNC26572.1"/>
    </source>
</evidence>
<organism evidence="2 3">
    <name type="scientific">Lucilia cuprina</name>
    <name type="common">Green bottle fly</name>
    <name type="synonym">Australian sheep blowfly</name>
    <dbReference type="NCBI Taxonomy" id="7375"/>
    <lineage>
        <taxon>Eukaryota</taxon>
        <taxon>Metazoa</taxon>
        <taxon>Ecdysozoa</taxon>
        <taxon>Arthropoda</taxon>
        <taxon>Hexapoda</taxon>
        <taxon>Insecta</taxon>
        <taxon>Pterygota</taxon>
        <taxon>Neoptera</taxon>
        <taxon>Endopterygota</taxon>
        <taxon>Diptera</taxon>
        <taxon>Brachycera</taxon>
        <taxon>Muscomorpha</taxon>
        <taxon>Oestroidea</taxon>
        <taxon>Calliphoridae</taxon>
        <taxon>Luciliinae</taxon>
        <taxon>Lucilia</taxon>
    </lineage>
</organism>
<evidence type="ECO:0000256" key="1">
    <source>
        <dbReference type="SAM" id="MobiDB-lite"/>
    </source>
</evidence>
<protein>
    <submittedName>
        <fullName evidence="2">Uncharacterized protein</fullName>
    </submittedName>
</protein>
<evidence type="ECO:0000313" key="3">
    <source>
        <dbReference type="Proteomes" id="UP000037069"/>
    </source>
</evidence>
<keyword evidence="3" id="KW-1185">Reference proteome</keyword>
<reference evidence="2 3" key="1">
    <citation type="journal article" date="2015" name="Nat. Commun.">
        <title>Lucilia cuprina genome unlocks parasitic fly biology to underpin future interventions.</title>
        <authorList>
            <person name="Anstead C.A."/>
            <person name="Korhonen P.K."/>
            <person name="Young N.D."/>
            <person name="Hall R.S."/>
            <person name="Jex A.R."/>
            <person name="Murali S.C."/>
            <person name="Hughes D.S."/>
            <person name="Lee S.F."/>
            <person name="Perry T."/>
            <person name="Stroehlein A.J."/>
            <person name="Ansell B.R."/>
            <person name="Breugelmans B."/>
            <person name="Hofmann A."/>
            <person name="Qu J."/>
            <person name="Dugan S."/>
            <person name="Lee S.L."/>
            <person name="Chao H."/>
            <person name="Dinh H."/>
            <person name="Han Y."/>
            <person name="Doddapaneni H.V."/>
            <person name="Worley K.C."/>
            <person name="Muzny D.M."/>
            <person name="Ioannidis P."/>
            <person name="Waterhouse R.M."/>
            <person name="Zdobnov E.M."/>
            <person name="James P.J."/>
            <person name="Bagnall N.H."/>
            <person name="Kotze A.C."/>
            <person name="Gibbs R.A."/>
            <person name="Richards S."/>
            <person name="Batterham P."/>
            <person name="Gasser R.B."/>
        </authorList>
    </citation>
    <scope>NUCLEOTIDE SEQUENCE [LARGE SCALE GENOMIC DNA]</scope>
    <source>
        <strain evidence="2 3">LS</strain>
        <tissue evidence="2">Full body</tissue>
    </source>
</reference>
<proteinExistence type="predicted"/>
<sequence>MDLKNIEHDPSKTVDLRVMSKALSSLDPNSAKDNSPTDEENVLLASASNTQTSTSDDLTVTIQENSKDSKPKHCGAACKRFKFYIENCISIDKARKLCLKPMREVRTELQGIHIPSKRSRSNGRTPEKPNPSRRHTGPTAIDSSADTSNIVTFTGTTVVTSTVATATKITAALLQRCDIIPKNHNVFFTLQMPFITLDLYSLKLPHN</sequence>
<dbReference type="AlphaFoldDB" id="A0A0L0C2V9"/>
<comment type="caution">
    <text evidence="2">The sequence shown here is derived from an EMBL/GenBank/DDBJ whole genome shotgun (WGS) entry which is preliminary data.</text>
</comment>
<name>A0A0L0C2V9_LUCCU</name>
<dbReference type="Proteomes" id="UP000037069">
    <property type="component" value="Unassembled WGS sequence"/>
</dbReference>
<dbReference type="EMBL" id="JRES01000975">
    <property type="protein sequence ID" value="KNC26572.1"/>
    <property type="molecule type" value="Genomic_DNA"/>
</dbReference>
<accession>A0A0L0C2V9</accession>
<feature type="region of interest" description="Disordered" evidence="1">
    <location>
        <begin position="109"/>
        <end position="144"/>
    </location>
</feature>
<gene>
    <name evidence="2" type="ORF">FF38_10001</name>
</gene>